<organism evidence="2 3">
    <name type="scientific">Microbacterium immunditiarum</name>
    <dbReference type="NCBI Taxonomy" id="337480"/>
    <lineage>
        <taxon>Bacteria</taxon>
        <taxon>Bacillati</taxon>
        <taxon>Actinomycetota</taxon>
        <taxon>Actinomycetes</taxon>
        <taxon>Micrococcales</taxon>
        <taxon>Microbacteriaceae</taxon>
        <taxon>Microbacterium</taxon>
    </lineage>
</organism>
<keyword evidence="1" id="KW-0812">Transmembrane</keyword>
<proteinExistence type="predicted"/>
<dbReference type="EMBL" id="JACCBV010000001">
    <property type="protein sequence ID" value="NYE18317.1"/>
    <property type="molecule type" value="Genomic_DNA"/>
</dbReference>
<feature type="transmembrane region" description="Helical" evidence="1">
    <location>
        <begin position="217"/>
        <end position="237"/>
    </location>
</feature>
<keyword evidence="1" id="KW-1133">Transmembrane helix</keyword>
<dbReference type="GO" id="GO:0016042">
    <property type="term" value="P:lipid catabolic process"/>
    <property type="evidence" value="ECO:0007669"/>
    <property type="project" value="InterPro"/>
</dbReference>
<accession>A0A7Y9GKR3</accession>
<dbReference type="Pfam" id="PF03729">
    <property type="entry name" value="DUF308"/>
    <property type="match status" value="2"/>
</dbReference>
<sequence length="613" mass="63804">MLAFNLAGGEMDPIAGLRRWFARLPSWVRVAVGVLTIALGVVITFRPTTSLGVLALLIGAGLVLTGVLELTGGGEVEPGARPPRWRGLLAGVWIAAGAFVLAWPGLTVRVLALVVGIALILNGVASGLAAFRRGITADARVASGAFGVAGVAFGVLALAWPDITLLVVAVVFGARLIMSGVGVVWVSLRPRERRDATAADETDAAPRPRTWRRWARTVAAVLALVPAGVAASVSLSISSASPVVDDFYAAPRTVPDEPGELIRAAPFTRGVPDDAIGWRILYTTTNLDGHPAISSGIVVVPREGEGDWPVIDWAHGTTGVAQHCAPSLSPEPFESGALFVLPEVIANGWALVATDYIGLGTAGPHPYLIGEPTGHAVLDAVRAARQLDEARLGEQTVVWGHSQGGGAALWTGVLADEYAPDVPLDGVAALAPAADLAGLAGDLPSLTGGSLVMSFVIAAYAQVYEDVTYREYVRPGAEVTVREMATRCFADPATLVSVLALMGLSRDPDILASDPTSGPLGARLAANTPPADVAVPLLIGQGAADRLILRETQDAYVDGLCAAGRQVDYRVYEGRDHVPLVQPDSPLIPELLEWTRSRLAGDPVEPGCVRSGP</sequence>
<dbReference type="SUPFAM" id="SSF53474">
    <property type="entry name" value="alpha/beta-Hydrolases"/>
    <property type="match status" value="1"/>
</dbReference>
<dbReference type="PANTHER" id="PTHR34853:SF1">
    <property type="entry name" value="LIPASE 5"/>
    <property type="match status" value="1"/>
</dbReference>
<feature type="transmembrane region" description="Helical" evidence="1">
    <location>
        <begin position="110"/>
        <end position="129"/>
    </location>
</feature>
<dbReference type="InterPro" id="IPR005152">
    <property type="entry name" value="Lipase_secreted"/>
</dbReference>
<reference evidence="2 3" key="1">
    <citation type="submission" date="2020-07" db="EMBL/GenBank/DDBJ databases">
        <title>Sequencing the genomes of 1000 actinobacteria strains.</title>
        <authorList>
            <person name="Klenk H.-P."/>
        </authorList>
    </citation>
    <scope>NUCLEOTIDE SEQUENCE [LARGE SCALE GENOMIC DNA]</scope>
    <source>
        <strain evidence="2 3">DSM 24662</strain>
    </source>
</reference>
<evidence type="ECO:0000256" key="1">
    <source>
        <dbReference type="SAM" id="Phobius"/>
    </source>
</evidence>
<dbReference type="PANTHER" id="PTHR34853">
    <property type="match status" value="1"/>
</dbReference>
<name>A0A7Y9GKR3_9MICO</name>
<evidence type="ECO:0000313" key="3">
    <source>
        <dbReference type="Proteomes" id="UP000576969"/>
    </source>
</evidence>
<dbReference type="Pfam" id="PF03583">
    <property type="entry name" value="LIP"/>
    <property type="match status" value="1"/>
</dbReference>
<feature type="transmembrane region" description="Helical" evidence="1">
    <location>
        <begin position="141"/>
        <end position="160"/>
    </location>
</feature>
<dbReference type="Proteomes" id="UP000576969">
    <property type="component" value="Unassembled WGS sequence"/>
</dbReference>
<dbReference type="RefSeq" id="WP_343048600.1">
    <property type="nucleotide sequence ID" value="NZ_JACCBV010000001.1"/>
</dbReference>
<dbReference type="GO" id="GO:0004806">
    <property type="term" value="F:triacylglycerol lipase activity"/>
    <property type="evidence" value="ECO:0007669"/>
    <property type="project" value="InterPro"/>
</dbReference>
<protein>
    <submittedName>
        <fullName evidence="2">Acetyl esterase/lipase</fullName>
    </submittedName>
</protein>
<evidence type="ECO:0000313" key="2">
    <source>
        <dbReference type="EMBL" id="NYE18317.1"/>
    </source>
</evidence>
<feature type="transmembrane region" description="Helical" evidence="1">
    <location>
        <begin position="166"/>
        <end position="188"/>
    </location>
</feature>
<feature type="transmembrane region" description="Helical" evidence="1">
    <location>
        <begin position="85"/>
        <end position="104"/>
    </location>
</feature>
<gene>
    <name evidence="2" type="ORF">BJ991_000345</name>
</gene>
<dbReference type="InterPro" id="IPR005325">
    <property type="entry name" value="DUF308_memb"/>
</dbReference>
<feature type="transmembrane region" description="Helical" evidence="1">
    <location>
        <begin position="27"/>
        <end position="45"/>
    </location>
</feature>
<dbReference type="Gene3D" id="3.40.50.1820">
    <property type="entry name" value="alpha/beta hydrolase"/>
    <property type="match status" value="2"/>
</dbReference>
<keyword evidence="1" id="KW-0472">Membrane</keyword>
<dbReference type="AlphaFoldDB" id="A0A7Y9GKR3"/>
<feature type="transmembrane region" description="Helical" evidence="1">
    <location>
        <begin position="51"/>
        <end position="73"/>
    </location>
</feature>
<comment type="caution">
    <text evidence="2">The sequence shown here is derived from an EMBL/GenBank/DDBJ whole genome shotgun (WGS) entry which is preliminary data.</text>
</comment>
<dbReference type="InterPro" id="IPR029058">
    <property type="entry name" value="AB_hydrolase_fold"/>
</dbReference>
<keyword evidence="3" id="KW-1185">Reference proteome</keyword>